<dbReference type="InterPro" id="IPR011990">
    <property type="entry name" value="TPR-like_helical_dom_sf"/>
</dbReference>
<dbReference type="GO" id="GO:0003723">
    <property type="term" value="F:RNA binding"/>
    <property type="evidence" value="ECO:0007669"/>
    <property type="project" value="InterPro"/>
</dbReference>
<evidence type="ECO:0000256" key="2">
    <source>
        <dbReference type="ARBA" id="ARBA00022737"/>
    </source>
</evidence>
<dbReference type="STRING" id="4577.A0A1D6MLI2"/>
<dbReference type="NCBIfam" id="TIGR00756">
    <property type="entry name" value="PPR"/>
    <property type="match status" value="3"/>
</dbReference>
<dbReference type="Gene3D" id="1.25.40.10">
    <property type="entry name" value="Tetratricopeptide repeat domain"/>
    <property type="match status" value="3"/>
</dbReference>
<feature type="repeat" description="PPR" evidence="4">
    <location>
        <begin position="378"/>
        <end position="412"/>
    </location>
</feature>
<evidence type="ECO:0000259" key="5">
    <source>
        <dbReference type="Pfam" id="PF14432"/>
    </source>
</evidence>
<dbReference type="EMBL" id="CM007649">
    <property type="protein sequence ID" value="ONM30069.1"/>
    <property type="molecule type" value="Genomic_DNA"/>
</dbReference>
<name>A0A1D6MLI2_MAIZE</name>
<reference evidence="6" key="1">
    <citation type="submission" date="2015-12" db="EMBL/GenBank/DDBJ databases">
        <title>Update maize B73 reference genome by single molecule sequencing technologies.</title>
        <authorList>
            <consortium name="Maize Genome Sequencing Project"/>
            <person name="Ware D."/>
        </authorList>
    </citation>
    <scope>NUCLEOTIDE SEQUENCE [LARGE SCALE GENOMIC DNA]</scope>
    <source>
        <tissue evidence="6">Seedling</tissue>
    </source>
</reference>
<proteinExistence type="inferred from homology"/>
<protein>
    <submittedName>
        <fullName evidence="6">Pentatricopeptide repeat-containing protein chloroplastic</fullName>
    </submittedName>
</protein>
<evidence type="ECO:0000256" key="1">
    <source>
        <dbReference type="ARBA" id="ARBA00006643"/>
    </source>
</evidence>
<feature type="repeat" description="PPR" evidence="4">
    <location>
        <begin position="588"/>
        <end position="622"/>
    </location>
</feature>
<dbReference type="PROSITE" id="PS51375">
    <property type="entry name" value="PPR"/>
    <property type="match status" value="4"/>
</dbReference>
<dbReference type="PANTHER" id="PTHR47926:SF482">
    <property type="entry name" value="PENTATRICOPEPTIDE REPEAT-CONTAINING PROTEIN CHLOROPLASTIC"/>
    <property type="match status" value="1"/>
</dbReference>
<dbReference type="GO" id="GO:0008270">
    <property type="term" value="F:zinc ion binding"/>
    <property type="evidence" value="ECO:0007669"/>
    <property type="project" value="InterPro"/>
</dbReference>
<dbReference type="PANTHER" id="PTHR47926">
    <property type="entry name" value="PENTATRICOPEPTIDE REPEAT-CONTAINING PROTEIN"/>
    <property type="match status" value="1"/>
</dbReference>
<dbReference type="FunCoup" id="A0A1D6MLI2">
    <property type="interactions" value="2172"/>
</dbReference>
<comment type="similarity">
    <text evidence="1">Belongs to the PPR family. PCMP-H subfamily.</text>
</comment>
<feature type="repeat" description="PPR" evidence="4">
    <location>
        <begin position="623"/>
        <end position="657"/>
    </location>
</feature>
<dbReference type="ExpressionAtlas" id="A0A1D6MLI2">
    <property type="expression patterns" value="baseline and differential"/>
</dbReference>
<dbReference type="FunFam" id="1.25.40.10:FF:001104">
    <property type="entry name" value="Uncharacterized protein"/>
    <property type="match status" value="1"/>
</dbReference>
<evidence type="ECO:0000313" key="6">
    <source>
        <dbReference type="EMBL" id="ONM30069.1"/>
    </source>
</evidence>
<dbReference type="InterPro" id="IPR032867">
    <property type="entry name" value="DYW_dom"/>
</dbReference>
<dbReference type="Pfam" id="PF20431">
    <property type="entry name" value="E_motif"/>
    <property type="match status" value="1"/>
</dbReference>
<evidence type="ECO:0000256" key="3">
    <source>
        <dbReference type="ARBA" id="ARBA00022946"/>
    </source>
</evidence>
<organism evidence="6">
    <name type="scientific">Zea mays</name>
    <name type="common">Maize</name>
    <dbReference type="NCBI Taxonomy" id="4577"/>
    <lineage>
        <taxon>Eukaryota</taxon>
        <taxon>Viridiplantae</taxon>
        <taxon>Streptophyta</taxon>
        <taxon>Embryophyta</taxon>
        <taxon>Tracheophyta</taxon>
        <taxon>Spermatophyta</taxon>
        <taxon>Magnoliopsida</taxon>
        <taxon>Liliopsida</taxon>
        <taxon>Poales</taxon>
        <taxon>Poaceae</taxon>
        <taxon>PACMAD clade</taxon>
        <taxon>Panicoideae</taxon>
        <taxon>Andropogonodae</taxon>
        <taxon>Andropogoneae</taxon>
        <taxon>Tripsacinae</taxon>
        <taxon>Zea</taxon>
    </lineage>
</organism>
<dbReference type="InParanoid" id="A0A1D6MLI2"/>
<dbReference type="IntAct" id="A0A1D6MLI2">
    <property type="interactions" value="1"/>
</dbReference>
<evidence type="ECO:0000256" key="4">
    <source>
        <dbReference type="PROSITE-ProRule" id="PRU00708"/>
    </source>
</evidence>
<dbReference type="InterPro" id="IPR046960">
    <property type="entry name" value="PPR_At4g14850-like_plant"/>
</dbReference>
<gene>
    <name evidence="6" type="ORF">ZEAMMB73_Zm00001d039873</name>
</gene>
<feature type="repeat" description="PPR" evidence="4">
    <location>
        <begin position="484"/>
        <end position="518"/>
    </location>
</feature>
<feature type="domain" description="DYW" evidence="5">
    <location>
        <begin position="802"/>
        <end position="894"/>
    </location>
</feature>
<keyword evidence="2" id="KW-0677">Repeat</keyword>
<dbReference type="InterPro" id="IPR046848">
    <property type="entry name" value="E_motif"/>
</dbReference>
<dbReference type="GO" id="GO:0010467">
    <property type="term" value="P:gene expression"/>
    <property type="evidence" value="ECO:0007669"/>
    <property type="project" value="UniProtKB-ARBA"/>
</dbReference>
<dbReference type="FunFam" id="1.25.40.10:FF:000486">
    <property type="entry name" value="Pentatricopeptide repeat-containing protein chloroplastic"/>
    <property type="match status" value="1"/>
</dbReference>
<dbReference type="GO" id="GO:0009451">
    <property type="term" value="P:RNA modification"/>
    <property type="evidence" value="ECO:0007669"/>
    <property type="project" value="InterPro"/>
</dbReference>
<dbReference type="PaxDb" id="4577-GRMZM2G380195_P06"/>
<dbReference type="SMR" id="A0A1D6MLI2"/>
<dbReference type="Pfam" id="PF14432">
    <property type="entry name" value="DYW_deaminase"/>
    <property type="match status" value="1"/>
</dbReference>
<dbReference type="FunFam" id="1.25.40.10:FF:000341">
    <property type="entry name" value="Pentatricopeptide repeat-containing protein chloroplastic"/>
    <property type="match status" value="1"/>
</dbReference>
<dbReference type="Pfam" id="PF01535">
    <property type="entry name" value="PPR"/>
    <property type="match status" value="4"/>
</dbReference>
<keyword evidence="3" id="KW-0809">Transit peptide</keyword>
<dbReference type="eggNOG" id="KOG4197">
    <property type="taxonomic scope" value="Eukaryota"/>
</dbReference>
<sequence>MPAPSAVASAVERLQAAAQDAAKSSSRSAGAFSEQAQQALVSRTAGVLLPIPIYDLNCASDDLITVLHGFSSLPASLPLRLHEQYQLKQTVFILELQMCNKIWRPRQCRSMAINVRKPELSVSYTLFIMYMDYVSRISRLQKCDGLFLCQHVQSQDDEPVQGLRSRKEAHLLSIGAEHLKYLPLLAACFLQLLSELACFLSAAVRAPTKPNPAHPKYLPLPRRFTVTPLLAFRRLRPMSTSASPHTSILHLPHRPFVFRRPRLSRLRCFASLAPASSGASPANDDHLIQMLCAHGRLAQATALLQGLPAPTQRTYESLLLAAARARDTALAAAVHRRLEADPVFRSDPFLSTRLIEAYAALSALPAARQVFDEAPVKNIFVWNAMLKALALADHGEEALTCLADMGRLGVPVDSYSYAHGLKACIAASASHLPASARVREMHAHAIRRGYGLHTHVATTLIDCYAKLGIVSYAERVFTSMPDRNLVSWSAMIGCYAKNERPGDAIQIFQEMMASDADLVPNSITIVSVLHACAGVNALGQGKVLHAYILRRGFDLLVSVLNALMAMYMKCGCLETGRYIFNWIGRRRNVVSWNSLISGYGMHGFGRESLQVFEEMIEEGISPNIITFVSVLGACSHVGLVEQGKKLFESMVEYNVTPRAEHYACMVDLLGRAGRLDEAVELIQSMRIQPSPQVWGSLLGACRIHGHVEYAEMACSHLFDLEPRNAGNYVLLADIYARAKLQNQVDVLKELLEEHALEKVPGCSWIEVKKKLYSFVSVDNKNPQVEELQALIGEFVTQMKNEGYVPDTRSVLYDIEEEEKERILLGHSEKLAVAFGLIKTGSGEAIRITKNLRLCEDCHSVTKFISKFTDREIVVRDVNRFHHFRNGVCSCRDYW</sequence>
<dbReference type="Pfam" id="PF13041">
    <property type="entry name" value="PPR_2"/>
    <property type="match status" value="1"/>
</dbReference>
<accession>A0A1D6MLI2</accession>
<dbReference type="AlphaFoldDB" id="A0A1D6MLI2"/>
<dbReference type="InterPro" id="IPR002885">
    <property type="entry name" value="PPR_rpt"/>
</dbReference>